<feature type="domain" description="Flagellar basal-body/hook protein C-terminal" evidence="7">
    <location>
        <begin position="427"/>
        <end position="466"/>
    </location>
</feature>
<keyword evidence="9" id="KW-0969">Cilium</keyword>
<dbReference type="NCBIfam" id="TIGR02492">
    <property type="entry name" value="flgK_ends"/>
    <property type="match status" value="1"/>
</dbReference>
<proteinExistence type="inferred from homology"/>
<dbReference type="PANTHER" id="PTHR30033">
    <property type="entry name" value="FLAGELLAR HOOK-ASSOCIATED PROTEIN 1"/>
    <property type="match status" value="1"/>
</dbReference>
<evidence type="ECO:0000313" key="9">
    <source>
        <dbReference type="EMBL" id="GHF36257.1"/>
    </source>
</evidence>
<dbReference type="Pfam" id="PF06429">
    <property type="entry name" value="Flg_bbr_C"/>
    <property type="match status" value="1"/>
</dbReference>
<evidence type="ECO:0000256" key="6">
    <source>
        <dbReference type="ARBA" id="ARBA00023143"/>
    </source>
</evidence>
<dbReference type="Pfam" id="PF22638">
    <property type="entry name" value="FlgK_D1"/>
    <property type="match status" value="1"/>
</dbReference>
<keyword evidence="9" id="KW-0966">Cell projection</keyword>
<keyword evidence="9" id="KW-0282">Flagellum</keyword>
<dbReference type="RefSeq" id="WP_189678461.1">
    <property type="nucleotide sequence ID" value="NZ_BNCJ01000001.1"/>
</dbReference>
<dbReference type="GO" id="GO:0044780">
    <property type="term" value="P:bacterial-type flagellum assembly"/>
    <property type="evidence" value="ECO:0007669"/>
    <property type="project" value="InterPro"/>
</dbReference>
<dbReference type="GO" id="GO:0009424">
    <property type="term" value="C:bacterial-type flagellum hook"/>
    <property type="evidence" value="ECO:0007669"/>
    <property type="project" value="InterPro"/>
</dbReference>
<name>A0A8J3GUJ7_9RHOB</name>
<evidence type="ECO:0000256" key="3">
    <source>
        <dbReference type="ARBA" id="ARBA00009677"/>
    </source>
</evidence>
<dbReference type="GO" id="GO:0005198">
    <property type="term" value="F:structural molecule activity"/>
    <property type="evidence" value="ECO:0007669"/>
    <property type="project" value="InterPro"/>
</dbReference>
<dbReference type="InterPro" id="IPR002371">
    <property type="entry name" value="FlgK"/>
</dbReference>
<dbReference type="Proteomes" id="UP000626220">
    <property type="component" value="Unassembled WGS sequence"/>
</dbReference>
<protein>
    <recommendedName>
        <fullName evidence="4">Flagellar hook-associated protein 1</fullName>
    </recommendedName>
</protein>
<dbReference type="PANTHER" id="PTHR30033:SF2">
    <property type="entry name" value="FLAGELLAR HOOK PROTEIN"/>
    <property type="match status" value="1"/>
</dbReference>
<keyword evidence="6" id="KW-0975">Bacterial flagellum</keyword>
<evidence type="ECO:0000256" key="4">
    <source>
        <dbReference type="ARBA" id="ARBA00016244"/>
    </source>
</evidence>
<dbReference type="SUPFAM" id="SSF64518">
    <property type="entry name" value="Phase 1 flagellin"/>
    <property type="match status" value="1"/>
</dbReference>
<reference evidence="9" key="2">
    <citation type="submission" date="2020-09" db="EMBL/GenBank/DDBJ databases">
        <authorList>
            <person name="Sun Q."/>
            <person name="Kim S."/>
        </authorList>
    </citation>
    <scope>NUCLEOTIDE SEQUENCE</scope>
    <source>
        <strain evidence="9">KCTC 42650</strain>
    </source>
</reference>
<evidence type="ECO:0000256" key="2">
    <source>
        <dbReference type="ARBA" id="ARBA00004613"/>
    </source>
</evidence>
<organism evidence="9 10">
    <name type="scientific">Seohaeicola zhoushanensis</name>
    <dbReference type="NCBI Taxonomy" id="1569283"/>
    <lineage>
        <taxon>Bacteria</taxon>
        <taxon>Pseudomonadati</taxon>
        <taxon>Pseudomonadota</taxon>
        <taxon>Alphaproteobacteria</taxon>
        <taxon>Rhodobacterales</taxon>
        <taxon>Roseobacteraceae</taxon>
        <taxon>Seohaeicola</taxon>
    </lineage>
</organism>
<comment type="subcellular location">
    <subcellularLocation>
        <location evidence="1">Bacterial flagellum</location>
    </subcellularLocation>
    <subcellularLocation>
        <location evidence="2">Secreted</location>
    </subcellularLocation>
</comment>
<gene>
    <name evidence="9" type="primary">flgK</name>
    <name evidence="9" type="ORF">GCM10017056_05090</name>
</gene>
<dbReference type="InterPro" id="IPR010930">
    <property type="entry name" value="Flg_bb/hook_C_dom"/>
</dbReference>
<comment type="caution">
    <text evidence="9">The sequence shown here is derived from an EMBL/GenBank/DDBJ whole genome shotgun (WGS) entry which is preliminary data.</text>
</comment>
<dbReference type="EMBL" id="BNCJ01000001">
    <property type="protein sequence ID" value="GHF36257.1"/>
    <property type="molecule type" value="Genomic_DNA"/>
</dbReference>
<keyword evidence="5" id="KW-0964">Secreted</keyword>
<dbReference type="InterPro" id="IPR053927">
    <property type="entry name" value="FlgK_helical"/>
</dbReference>
<sequence length="469" mass="49137">MSGITSAFNVARSGLAINSQWSEVVSGNIANADNPDYGRRTLNRASFSDGSVVATGVIRATDASLTRMFREEYGRMTRQEALSTGLTAYTTALGSIDDAGAPTQLLSQFQTSLDFLFNDPGQSSLQQAALQSAQALTRGLNRVSGDLDTATNETYQRLTSDMTEANKLMQQISDVNTKLARTEPNSALYVTLKDQQESALNQLSAYADIKISDGPQGSVNVRTTGGARLIDGTEVFNFEYDRGTGVLTAGGYEVTPGRAIGVSEGSIAGHVELLVTTLPKIRLQLDEFARGLIQTFENSDASIAPPAAGLFTDNGAAYDPASLTGLAGRISVNDAVNPNAGGALWRLRDGIGATTPGAQGESTQLGAFIDALDAPQSFDGASGLPTGIALSEFGAAMISAQQDIRARADEAFDNYAASAGSIDDARLNAQGVSLDDELQQLLMVEKSYAANAQVISALSDMLDALLAAT</sequence>
<comment type="similarity">
    <text evidence="3">Belongs to the flagella basal body rod proteins family.</text>
</comment>
<evidence type="ECO:0000313" key="10">
    <source>
        <dbReference type="Proteomes" id="UP000626220"/>
    </source>
</evidence>
<dbReference type="GO" id="GO:0005576">
    <property type="term" value="C:extracellular region"/>
    <property type="evidence" value="ECO:0007669"/>
    <property type="project" value="UniProtKB-SubCell"/>
</dbReference>
<keyword evidence="10" id="KW-1185">Reference proteome</keyword>
<evidence type="ECO:0000259" key="8">
    <source>
        <dbReference type="Pfam" id="PF22638"/>
    </source>
</evidence>
<evidence type="ECO:0000256" key="1">
    <source>
        <dbReference type="ARBA" id="ARBA00004365"/>
    </source>
</evidence>
<evidence type="ECO:0000259" key="7">
    <source>
        <dbReference type="Pfam" id="PF06429"/>
    </source>
</evidence>
<evidence type="ECO:0000256" key="5">
    <source>
        <dbReference type="ARBA" id="ARBA00022525"/>
    </source>
</evidence>
<feature type="domain" description="Flagellar hook-associated protein FlgK helical" evidence="8">
    <location>
        <begin position="104"/>
        <end position="298"/>
    </location>
</feature>
<accession>A0A8J3GUJ7</accession>
<reference evidence="9" key="1">
    <citation type="journal article" date="2014" name="Int. J. Syst. Evol. Microbiol.">
        <title>Complete genome sequence of Corynebacterium casei LMG S-19264T (=DSM 44701T), isolated from a smear-ripened cheese.</title>
        <authorList>
            <consortium name="US DOE Joint Genome Institute (JGI-PGF)"/>
            <person name="Walter F."/>
            <person name="Albersmeier A."/>
            <person name="Kalinowski J."/>
            <person name="Ruckert C."/>
        </authorList>
    </citation>
    <scope>NUCLEOTIDE SEQUENCE</scope>
    <source>
        <strain evidence="9">KCTC 42650</strain>
    </source>
</reference>
<dbReference type="AlphaFoldDB" id="A0A8J3GUJ7"/>